<dbReference type="AlphaFoldDB" id="A0AAN4ZQE4"/>
<evidence type="ECO:0000313" key="4">
    <source>
        <dbReference type="EMBL" id="GMR41265.1"/>
    </source>
</evidence>
<evidence type="ECO:0000256" key="2">
    <source>
        <dbReference type="PROSITE-ProRule" id="PRU00035"/>
    </source>
</evidence>
<keyword evidence="1 2" id="KW-0103">Bromodomain</keyword>
<dbReference type="PROSITE" id="PS50014">
    <property type="entry name" value="BROMODOMAIN_2"/>
    <property type="match status" value="1"/>
</dbReference>
<dbReference type="Gene3D" id="1.20.920.10">
    <property type="entry name" value="Bromodomain-like"/>
    <property type="match status" value="1"/>
</dbReference>
<sequence>MRKHLEPVLTMLHKSDCSIPFKVPVDPLALHIPDYFDIVKQPMDLSTIENKFRSGRYTNPWQLCDDMWLMFENAWLYNKKRT</sequence>
<name>A0AAN4ZQE4_9BILA</name>
<dbReference type="SMART" id="SM00297">
    <property type="entry name" value="BROMO"/>
    <property type="match status" value="1"/>
</dbReference>
<proteinExistence type="predicted"/>
<evidence type="ECO:0000313" key="5">
    <source>
        <dbReference type="Proteomes" id="UP001328107"/>
    </source>
</evidence>
<evidence type="ECO:0000259" key="3">
    <source>
        <dbReference type="PROSITE" id="PS50014"/>
    </source>
</evidence>
<dbReference type="Proteomes" id="UP001328107">
    <property type="component" value="Unassembled WGS sequence"/>
</dbReference>
<accession>A0AAN4ZQE4</accession>
<dbReference type="PRINTS" id="PR00503">
    <property type="entry name" value="BROMODOMAIN"/>
</dbReference>
<comment type="caution">
    <text evidence="4">The sequence shown here is derived from an EMBL/GenBank/DDBJ whole genome shotgun (WGS) entry which is preliminary data.</text>
</comment>
<dbReference type="InterPro" id="IPR036427">
    <property type="entry name" value="Bromodomain-like_sf"/>
</dbReference>
<gene>
    <name evidence="4" type="ORF">PMAYCL1PPCAC_11460</name>
</gene>
<dbReference type="SUPFAM" id="SSF47370">
    <property type="entry name" value="Bromodomain"/>
    <property type="match status" value="1"/>
</dbReference>
<dbReference type="PANTHER" id="PTHR45926">
    <property type="entry name" value="OSJNBA0053K19.4 PROTEIN"/>
    <property type="match status" value="1"/>
</dbReference>
<organism evidence="4 5">
    <name type="scientific">Pristionchus mayeri</name>
    <dbReference type="NCBI Taxonomy" id="1317129"/>
    <lineage>
        <taxon>Eukaryota</taxon>
        <taxon>Metazoa</taxon>
        <taxon>Ecdysozoa</taxon>
        <taxon>Nematoda</taxon>
        <taxon>Chromadorea</taxon>
        <taxon>Rhabditida</taxon>
        <taxon>Rhabditina</taxon>
        <taxon>Diplogasteromorpha</taxon>
        <taxon>Diplogasteroidea</taxon>
        <taxon>Neodiplogasteridae</taxon>
        <taxon>Pristionchus</taxon>
    </lineage>
</organism>
<feature type="non-terminal residue" evidence="4">
    <location>
        <position position="82"/>
    </location>
</feature>
<evidence type="ECO:0000256" key="1">
    <source>
        <dbReference type="ARBA" id="ARBA00023117"/>
    </source>
</evidence>
<dbReference type="EMBL" id="BTRK01000003">
    <property type="protein sequence ID" value="GMR41265.1"/>
    <property type="molecule type" value="Genomic_DNA"/>
</dbReference>
<protein>
    <recommendedName>
        <fullName evidence="3">Bromo domain-containing protein</fullName>
    </recommendedName>
</protein>
<keyword evidence="5" id="KW-1185">Reference proteome</keyword>
<reference evidence="5" key="1">
    <citation type="submission" date="2022-10" db="EMBL/GenBank/DDBJ databases">
        <title>Genome assembly of Pristionchus species.</title>
        <authorList>
            <person name="Yoshida K."/>
            <person name="Sommer R.J."/>
        </authorList>
    </citation>
    <scope>NUCLEOTIDE SEQUENCE [LARGE SCALE GENOMIC DNA]</scope>
    <source>
        <strain evidence="5">RS5460</strain>
    </source>
</reference>
<dbReference type="Pfam" id="PF00439">
    <property type="entry name" value="Bromodomain"/>
    <property type="match status" value="1"/>
</dbReference>
<dbReference type="InterPro" id="IPR001487">
    <property type="entry name" value="Bromodomain"/>
</dbReference>
<dbReference type="InterPro" id="IPR018359">
    <property type="entry name" value="Bromodomain_CS"/>
</dbReference>
<dbReference type="PROSITE" id="PS00633">
    <property type="entry name" value="BROMODOMAIN_1"/>
    <property type="match status" value="1"/>
</dbReference>
<feature type="domain" description="Bromo" evidence="3">
    <location>
        <begin position="13"/>
        <end position="82"/>
    </location>
</feature>